<dbReference type="PANTHER" id="PTHR10098">
    <property type="entry name" value="RAPSYN-RELATED"/>
    <property type="match status" value="1"/>
</dbReference>
<reference evidence="3 4" key="1">
    <citation type="submission" date="2017-07" db="EMBL/GenBank/DDBJ databases">
        <title>Complete genome sequence of Actinoalloteichus hoggarensis DSM 45943, type strain of Actinoalloteichus hoggarensis.</title>
        <authorList>
            <person name="Ruckert C."/>
            <person name="Nouioui I."/>
            <person name="Willmese J."/>
            <person name="van Wezel G."/>
            <person name="Klenk H.-P."/>
            <person name="Kalinowski J."/>
            <person name="Zotchev S.B."/>
        </authorList>
    </citation>
    <scope>NUCLEOTIDE SEQUENCE [LARGE SCALE GENOMIC DNA]</scope>
    <source>
        <strain evidence="3 4">DSM 45943</strain>
    </source>
</reference>
<dbReference type="InterPro" id="IPR011990">
    <property type="entry name" value="TPR-like_helical_dom_sf"/>
</dbReference>
<dbReference type="Gene3D" id="3.40.50.300">
    <property type="entry name" value="P-loop containing nucleotide triphosphate hydrolases"/>
    <property type="match status" value="1"/>
</dbReference>
<dbReference type="InterPro" id="IPR027417">
    <property type="entry name" value="P-loop_NTPase"/>
</dbReference>
<dbReference type="Proteomes" id="UP000204221">
    <property type="component" value="Chromosome"/>
</dbReference>
<feature type="compositionally biased region" description="Low complexity" evidence="1">
    <location>
        <begin position="780"/>
        <end position="791"/>
    </location>
</feature>
<feature type="region of interest" description="Disordered" evidence="1">
    <location>
        <begin position="1"/>
        <end position="20"/>
    </location>
</feature>
<organism evidence="3 4">
    <name type="scientific">Actinoalloteichus hoggarensis</name>
    <dbReference type="NCBI Taxonomy" id="1470176"/>
    <lineage>
        <taxon>Bacteria</taxon>
        <taxon>Bacillati</taxon>
        <taxon>Actinomycetota</taxon>
        <taxon>Actinomycetes</taxon>
        <taxon>Pseudonocardiales</taxon>
        <taxon>Pseudonocardiaceae</taxon>
        <taxon>Actinoalloteichus</taxon>
    </lineage>
</organism>
<protein>
    <submittedName>
        <fullName evidence="3">Regulatory protein AfsR</fullName>
    </submittedName>
</protein>
<dbReference type="SUPFAM" id="SSF48452">
    <property type="entry name" value="TPR-like"/>
    <property type="match status" value="3"/>
</dbReference>
<dbReference type="KEGG" id="ahg:AHOG_03030"/>
<dbReference type="Pfam" id="PF13374">
    <property type="entry name" value="TPR_10"/>
    <property type="match status" value="1"/>
</dbReference>
<accession>A0A221VXK1</accession>
<dbReference type="OrthoDB" id="3349744at2"/>
<dbReference type="SUPFAM" id="SSF52540">
    <property type="entry name" value="P-loop containing nucleoside triphosphate hydrolases"/>
    <property type="match status" value="1"/>
</dbReference>
<evidence type="ECO:0000259" key="2">
    <source>
        <dbReference type="Pfam" id="PF00931"/>
    </source>
</evidence>
<dbReference type="InterPro" id="IPR002182">
    <property type="entry name" value="NB-ARC"/>
</dbReference>
<keyword evidence="4" id="KW-1185">Reference proteome</keyword>
<dbReference type="GO" id="GO:0043531">
    <property type="term" value="F:ADP binding"/>
    <property type="evidence" value="ECO:0007669"/>
    <property type="project" value="InterPro"/>
</dbReference>
<dbReference type="RefSeq" id="WP_157736604.1">
    <property type="nucleotide sequence ID" value="NZ_CP022521.1"/>
</dbReference>
<evidence type="ECO:0000256" key="1">
    <source>
        <dbReference type="SAM" id="MobiDB-lite"/>
    </source>
</evidence>
<dbReference type="Pfam" id="PF00931">
    <property type="entry name" value="NB-ARC"/>
    <property type="match status" value="1"/>
</dbReference>
<feature type="compositionally biased region" description="Polar residues" evidence="1">
    <location>
        <begin position="792"/>
        <end position="806"/>
    </location>
</feature>
<dbReference type="AlphaFoldDB" id="A0A221VXK1"/>
<evidence type="ECO:0000313" key="4">
    <source>
        <dbReference type="Proteomes" id="UP000204221"/>
    </source>
</evidence>
<feature type="domain" description="NB-ARC" evidence="2">
    <location>
        <begin position="71"/>
        <end position="240"/>
    </location>
</feature>
<dbReference type="PRINTS" id="PR00364">
    <property type="entry name" value="DISEASERSIST"/>
</dbReference>
<dbReference type="EMBL" id="CP022521">
    <property type="protein sequence ID" value="ASO18266.1"/>
    <property type="molecule type" value="Genomic_DNA"/>
</dbReference>
<sequence length="959" mass="104177">MTSNRPPDHPDHGGTYSAEAHDASRVYQAQRDIVIGETSVESPPIAVVHRLHGLSEGRPDLFVGREAEVELLHSSLSPDPRLQVGTTVVSAVAGMGGIGKTALVRHVARIAVDEQWFPAGALLADLHGYDSYASRRVLAHHLVGPLLRAIGVATLDPTPSGQFAQYHRQLGRLAARNRALLLILDNVADQEQIEALLPAERLHRVLITTREPLNALSADQNLRLGLLDEETAVELVSATMVKAWPADPRVAAAPAAMRELVGLCDMLPLALGIVAGILVAERDLTVADMVEELRDGATRLDVLTDGIRAVRTAFDLSWDRLPAEQARLLSLVALNPGPDFALDTAVALADRPRQQTHTALRALVGAHLLERTSSRRWRVHDLIRLHSAEKLRDHEDGTGDERQRALAITRMLQHYLTSADAAAAHFDGAPAISPRFPTGEAARRWLDEERGNLLAAVVLALPSHPEVALHLPLRLARYLHRHRHFDDMITAHQTAVRAARRLGDRRSEGTALNNLGTGLQEARRFEEAVAAHQQDLAICRRIGDRHAEGTALNNLGIALQEIRRFAEAVAAHREDLAICRETGDRDAEGVALSNLGIALQETGHLHEAMTAHQTAVELYRDLDDPGGQAAALNNLGIALQESQRFEDAVEAHRAAASLYRQVGDRPAESLALSNLGLCLRRLSRIEEAVAAHRLDLVICRETGDRHAEGIALSNLGIALQEIGQLREAVSAHQAAVDLYRRVGDRHGQAVAQNNLGVALRQLRHREQDGTTGADAPDLGSSAPRPSVPRSSGTGPPDTTSPEQTAGTVGPRGGRADETTPGRSRTLSNLGLSIVRLLRSEDVIEAHRRAATLFHETDDRHGEGIAWNNLGLALQEAAQFAEAAPAHRRAAELFQQTEDRSGQGMALQHLGFALESANRGAEARSAWRSALQVYVECDDRQRTLTLRRMLIDAGDHDPLA</sequence>
<feature type="region of interest" description="Disordered" evidence="1">
    <location>
        <begin position="767"/>
        <end position="825"/>
    </location>
</feature>
<name>A0A221VXK1_9PSEU</name>
<proteinExistence type="predicted"/>
<dbReference type="Gene3D" id="1.25.40.10">
    <property type="entry name" value="Tetratricopeptide repeat domain"/>
    <property type="match status" value="3"/>
</dbReference>
<feature type="compositionally biased region" description="Basic and acidic residues" evidence="1">
    <location>
        <begin position="1"/>
        <end position="12"/>
    </location>
</feature>
<dbReference type="SMART" id="SM00028">
    <property type="entry name" value="TPR"/>
    <property type="match status" value="8"/>
</dbReference>
<dbReference type="Pfam" id="PF13424">
    <property type="entry name" value="TPR_12"/>
    <property type="match status" value="3"/>
</dbReference>
<evidence type="ECO:0000313" key="3">
    <source>
        <dbReference type="EMBL" id="ASO18266.1"/>
    </source>
</evidence>
<gene>
    <name evidence="3" type="primary">afsR2</name>
    <name evidence="3" type="ORF">AHOG_03030</name>
</gene>
<dbReference type="InterPro" id="IPR019734">
    <property type="entry name" value="TPR_rpt"/>
</dbReference>